<sequence>MRPKAVSVGIPVRDLVAATTWYRSAFGLDEPDLQPVEGVVDLFELTDPDGNTIGFVTELA</sequence>
<dbReference type="KEGG" id="ske:Sked_26910"/>
<proteinExistence type="predicted"/>
<gene>
    <name evidence="1" type="ordered locus">Sked_26910</name>
</gene>
<protein>
    <recommendedName>
        <fullName evidence="3">VOC domain-containing protein</fullName>
    </recommendedName>
</protein>
<keyword evidence="2" id="KW-1185">Reference proteome</keyword>
<dbReference type="HOGENOM" id="CLU_2939157_0_0_11"/>
<dbReference type="OrthoDB" id="2453533at2"/>
<evidence type="ECO:0008006" key="3">
    <source>
        <dbReference type="Google" id="ProtNLM"/>
    </source>
</evidence>
<reference evidence="1 2" key="1">
    <citation type="journal article" date="2009" name="Stand. Genomic Sci.">
        <title>Complete genome sequence of Sanguibacter keddieii type strain (ST-74).</title>
        <authorList>
            <person name="Ivanova N."/>
            <person name="Sikorski J."/>
            <person name="Sims D."/>
            <person name="Brettin T."/>
            <person name="Detter J.C."/>
            <person name="Han C."/>
            <person name="Lapidus A."/>
            <person name="Copeland A."/>
            <person name="Glavina Del Rio T."/>
            <person name="Nolan M."/>
            <person name="Chen F."/>
            <person name="Lucas S."/>
            <person name="Tice H."/>
            <person name="Cheng J.F."/>
            <person name="Bruce D."/>
            <person name="Goodwin L."/>
            <person name="Pitluck S."/>
            <person name="Pati A."/>
            <person name="Mavromatis K."/>
            <person name="Chen A."/>
            <person name="Palaniappan K."/>
            <person name="D'haeseleer P."/>
            <person name="Chain P."/>
            <person name="Bristow J."/>
            <person name="Eisen J.A."/>
            <person name="Markowitz V."/>
            <person name="Hugenholtz P."/>
            <person name="Goker M."/>
            <person name="Pukall R."/>
            <person name="Klenk H.P."/>
            <person name="Kyrpides N.C."/>
        </authorList>
    </citation>
    <scope>NUCLEOTIDE SEQUENCE [LARGE SCALE GENOMIC DNA]</scope>
    <source>
        <strain evidence="2">ATCC 51767 / DSM 10542 / NCFB 3025 / ST-74</strain>
    </source>
</reference>
<dbReference type="SUPFAM" id="SSF54593">
    <property type="entry name" value="Glyoxalase/Bleomycin resistance protein/Dihydroxybiphenyl dioxygenase"/>
    <property type="match status" value="1"/>
</dbReference>
<accession>D1BKW8</accession>
<dbReference type="EMBL" id="CP001819">
    <property type="protein sequence ID" value="ACZ22595.1"/>
    <property type="molecule type" value="Genomic_DNA"/>
</dbReference>
<evidence type="ECO:0000313" key="1">
    <source>
        <dbReference type="EMBL" id="ACZ22595.1"/>
    </source>
</evidence>
<dbReference type="Proteomes" id="UP000000322">
    <property type="component" value="Chromosome"/>
</dbReference>
<dbReference type="RefSeq" id="WP_012867664.1">
    <property type="nucleotide sequence ID" value="NC_013521.1"/>
</dbReference>
<organism evidence="1 2">
    <name type="scientific">Sanguibacter keddieii (strain ATCC 51767 / DSM 10542 / NCFB 3025 / ST-74)</name>
    <dbReference type="NCBI Taxonomy" id="446469"/>
    <lineage>
        <taxon>Bacteria</taxon>
        <taxon>Bacillati</taxon>
        <taxon>Actinomycetota</taxon>
        <taxon>Actinomycetes</taxon>
        <taxon>Micrococcales</taxon>
        <taxon>Sanguibacteraceae</taxon>
        <taxon>Sanguibacter</taxon>
    </lineage>
</organism>
<dbReference type="AlphaFoldDB" id="D1BKW8"/>
<dbReference type="STRING" id="446469.Sked_26910"/>
<dbReference type="InterPro" id="IPR029068">
    <property type="entry name" value="Glyas_Bleomycin-R_OHBP_Dase"/>
</dbReference>
<name>D1BKW8_SANKS</name>
<evidence type="ECO:0000313" key="2">
    <source>
        <dbReference type="Proteomes" id="UP000000322"/>
    </source>
</evidence>